<keyword evidence="3 5" id="KW-0143">Chaperone</keyword>
<keyword evidence="7" id="KW-0175">Coiled coil</keyword>
<comment type="similarity">
    <text evidence="1">Belongs to the prefoldin subunit alpha family.</text>
</comment>
<dbReference type="GO" id="GO:0016272">
    <property type="term" value="C:prefoldin complex"/>
    <property type="evidence" value="ECO:0007669"/>
    <property type="project" value="UniProtKB-UniRule"/>
</dbReference>
<evidence type="ECO:0000256" key="1">
    <source>
        <dbReference type="ARBA" id="ARBA00010048"/>
    </source>
</evidence>
<dbReference type="InterPro" id="IPR011599">
    <property type="entry name" value="PFD_alpha_archaea"/>
</dbReference>
<dbReference type="Gene3D" id="1.10.287.370">
    <property type="match status" value="1"/>
</dbReference>
<protein>
    <recommendedName>
        <fullName evidence="5 6">Prefoldin subunit alpha</fullName>
    </recommendedName>
    <alternativeName>
        <fullName evidence="5">GimC subunit alpha</fullName>
    </alternativeName>
</protein>
<dbReference type="EMBL" id="CP009961">
    <property type="protein sequence ID" value="AKG39168.1"/>
    <property type="molecule type" value="Genomic_DNA"/>
</dbReference>
<evidence type="ECO:0000313" key="9">
    <source>
        <dbReference type="Proteomes" id="UP000067434"/>
    </source>
</evidence>
<evidence type="ECO:0000256" key="5">
    <source>
        <dbReference type="HAMAP-Rule" id="MF_00308"/>
    </source>
</evidence>
<dbReference type="AlphaFoldDB" id="A0A0F7FII0"/>
<evidence type="ECO:0000256" key="4">
    <source>
        <dbReference type="ARBA" id="ARBA00025077"/>
    </source>
</evidence>
<dbReference type="PATRIC" id="fig|1550241.5.peg.1637"/>
<accession>A0A0F7FII0</accession>
<name>A0A0F7FII0_9CREN</name>
<dbReference type="KEGG" id="thf:MA03_07885"/>
<evidence type="ECO:0000256" key="7">
    <source>
        <dbReference type="SAM" id="Coils"/>
    </source>
</evidence>
<evidence type="ECO:0000256" key="2">
    <source>
        <dbReference type="ARBA" id="ARBA00011716"/>
    </source>
</evidence>
<comment type="subcellular location">
    <subcellularLocation>
        <location evidence="5">Cytoplasm</location>
    </subcellularLocation>
</comment>
<dbReference type="HOGENOM" id="CLU_091867_1_1_2"/>
<dbReference type="GeneID" id="25402142"/>
<keyword evidence="9" id="KW-1185">Reference proteome</keyword>
<dbReference type="SUPFAM" id="SSF46579">
    <property type="entry name" value="Prefoldin"/>
    <property type="match status" value="1"/>
</dbReference>
<dbReference type="InterPro" id="IPR004127">
    <property type="entry name" value="Prefoldin_subunit_alpha"/>
</dbReference>
<evidence type="ECO:0000313" key="8">
    <source>
        <dbReference type="EMBL" id="AKG39168.1"/>
    </source>
</evidence>
<dbReference type="OrthoDB" id="31082at2157"/>
<dbReference type="STRING" id="1550241.MA03_07885"/>
<dbReference type="GO" id="GO:0006457">
    <property type="term" value="P:protein folding"/>
    <property type="evidence" value="ECO:0007669"/>
    <property type="project" value="UniProtKB-UniRule"/>
</dbReference>
<sequence length="131" mass="14889">MSSQQSRERIAQEYTVLSQLAEELQKEITLAQNLLQEVDATVITLKNISSLGESKEILIPISSGVYAKALINRQEKFLVAIGSNILVEKDLNETLQFLEQRRGELQKIIERRVDELNNVLGRLQQLQASLR</sequence>
<gene>
    <name evidence="5" type="primary">pfdA</name>
    <name evidence="8" type="ORF">MA03_07885</name>
</gene>
<evidence type="ECO:0000256" key="3">
    <source>
        <dbReference type="ARBA" id="ARBA00023186"/>
    </source>
</evidence>
<dbReference type="Pfam" id="PF02996">
    <property type="entry name" value="Prefoldin"/>
    <property type="match status" value="1"/>
</dbReference>
<dbReference type="GO" id="GO:0051082">
    <property type="term" value="F:unfolded protein binding"/>
    <property type="evidence" value="ECO:0007669"/>
    <property type="project" value="UniProtKB-UniRule"/>
</dbReference>
<proteinExistence type="inferred from homology"/>
<organism evidence="8 9">
    <name type="scientific">Infirmifilum uzonense</name>
    <dbReference type="NCBI Taxonomy" id="1550241"/>
    <lineage>
        <taxon>Archaea</taxon>
        <taxon>Thermoproteota</taxon>
        <taxon>Thermoprotei</taxon>
        <taxon>Thermofilales</taxon>
        <taxon>Thermofilaceae</taxon>
        <taxon>Infirmifilum</taxon>
    </lineage>
</organism>
<dbReference type="NCBIfam" id="TIGR00293">
    <property type="entry name" value="prefoldin subunit alpha"/>
    <property type="match status" value="1"/>
</dbReference>
<feature type="coiled-coil region" evidence="7">
    <location>
        <begin position="7"/>
        <end position="41"/>
    </location>
</feature>
<reference evidence="8 9" key="1">
    <citation type="journal article" date="2015" name="Stand. Genomic Sci.">
        <title>Complete genome sequence of and proposal of Thermofilum uzonense sp. nov. a novel hyperthermophilic crenarchaeon and emended description of the genus Thermofilum.</title>
        <authorList>
            <person name="Toshchakov S.V."/>
            <person name="Korzhenkov A.A."/>
            <person name="Samarov N.I."/>
            <person name="Mazunin I.O."/>
            <person name="Mozhey O.I."/>
            <person name="Shmyr I.S."/>
            <person name="Derbikova K.S."/>
            <person name="Taranov E.A."/>
            <person name="Dominova I.N."/>
            <person name="Bonch-Osmolovskaya E.A."/>
            <person name="Patrushev M.V."/>
            <person name="Podosokorskaya O.A."/>
            <person name="Kublanov I.V."/>
        </authorList>
    </citation>
    <scope>NUCLEOTIDE SEQUENCE [LARGE SCALE GENOMIC DNA]</scope>
    <source>
        <strain evidence="8 9">1807-2</strain>
    </source>
</reference>
<comment type="subunit">
    <text evidence="2 5">Heterohexamer of two alpha and four beta subunits.</text>
</comment>
<dbReference type="RefSeq" id="WP_052884721.1">
    <property type="nucleotide sequence ID" value="NZ_CP009961.1"/>
</dbReference>
<dbReference type="CDD" id="cd23160">
    <property type="entry name" value="Prefoldin_alpha_GimC"/>
    <property type="match status" value="1"/>
</dbReference>
<dbReference type="GO" id="GO:0005737">
    <property type="term" value="C:cytoplasm"/>
    <property type="evidence" value="ECO:0007669"/>
    <property type="project" value="UniProtKB-SubCell"/>
</dbReference>
<keyword evidence="5" id="KW-0963">Cytoplasm</keyword>
<comment type="similarity">
    <text evidence="5">Belongs to the prefoldin alpha subunit family.</text>
</comment>
<dbReference type="InterPro" id="IPR009053">
    <property type="entry name" value="Prefoldin"/>
</dbReference>
<feature type="coiled-coil region" evidence="7">
    <location>
        <begin position="88"/>
        <end position="126"/>
    </location>
</feature>
<evidence type="ECO:0000256" key="6">
    <source>
        <dbReference type="NCBIfam" id="TIGR00293"/>
    </source>
</evidence>
<dbReference type="HAMAP" id="MF_00308">
    <property type="entry name" value="PfdA"/>
    <property type="match status" value="1"/>
</dbReference>
<dbReference type="Proteomes" id="UP000067434">
    <property type="component" value="Chromosome"/>
</dbReference>
<comment type="function">
    <text evidence="4 5">Molecular chaperone capable of stabilizing a range of proteins. Seems to fulfill an ATP-independent, HSP70-like function in archaeal de novo protein folding.</text>
</comment>